<name>A0A9E4KC61_9GAMM</name>
<dbReference type="Pfam" id="PF07244">
    <property type="entry name" value="POTRA"/>
    <property type="match status" value="1"/>
</dbReference>
<dbReference type="GO" id="GO:0019867">
    <property type="term" value="C:outer membrane"/>
    <property type="evidence" value="ECO:0007669"/>
    <property type="project" value="InterPro"/>
</dbReference>
<organism evidence="5 6">
    <name type="scientific">Candidatus Thiodiazotropha taylori</name>
    <dbReference type="NCBI Taxonomy" id="2792791"/>
    <lineage>
        <taxon>Bacteria</taxon>
        <taxon>Pseudomonadati</taxon>
        <taxon>Pseudomonadota</taxon>
        <taxon>Gammaproteobacteria</taxon>
        <taxon>Chromatiales</taxon>
        <taxon>Sedimenticolaceae</taxon>
        <taxon>Candidatus Thiodiazotropha</taxon>
    </lineage>
</organism>
<dbReference type="Proteomes" id="UP000886667">
    <property type="component" value="Unassembled WGS sequence"/>
</dbReference>
<protein>
    <recommendedName>
        <fullName evidence="4">POTRA domain-containing protein</fullName>
    </recommendedName>
</protein>
<evidence type="ECO:0000313" key="6">
    <source>
        <dbReference type="Proteomes" id="UP000886667"/>
    </source>
</evidence>
<evidence type="ECO:0000256" key="3">
    <source>
        <dbReference type="SAM" id="SignalP"/>
    </source>
</evidence>
<feature type="domain" description="POTRA" evidence="4">
    <location>
        <begin position="26"/>
        <end position="91"/>
    </location>
</feature>
<dbReference type="EMBL" id="JAEPCM010000291">
    <property type="protein sequence ID" value="MCG7946424.1"/>
    <property type="molecule type" value="Genomic_DNA"/>
</dbReference>
<gene>
    <name evidence="5" type="ORF">JAZ07_08785</name>
</gene>
<comment type="subcellular location">
    <subcellularLocation>
        <location evidence="1">Membrane</location>
    </subcellularLocation>
</comment>
<dbReference type="InterPro" id="IPR034746">
    <property type="entry name" value="POTRA"/>
</dbReference>
<evidence type="ECO:0000256" key="1">
    <source>
        <dbReference type="ARBA" id="ARBA00004370"/>
    </source>
</evidence>
<proteinExistence type="predicted"/>
<dbReference type="AlphaFoldDB" id="A0A9E4KC61"/>
<evidence type="ECO:0000313" key="5">
    <source>
        <dbReference type="EMBL" id="MCG7946424.1"/>
    </source>
</evidence>
<feature type="chain" id="PRO_5039107133" description="POTRA domain-containing protein" evidence="3">
    <location>
        <begin position="26"/>
        <end position="91"/>
    </location>
</feature>
<keyword evidence="2" id="KW-0472">Membrane</keyword>
<dbReference type="FunFam" id="3.10.20.310:FF:000003">
    <property type="entry name" value="Outer membrane protein assembly factor BamA"/>
    <property type="match status" value="1"/>
</dbReference>
<feature type="signal peptide" evidence="3">
    <location>
        <begin position="1"/>
        <end position="25"/>
    </location>
</feature>
<dbReference type="Gene3D" id="3.10.20.310">
    <property type="entry name" value="membrane protein fhac"/>
    <property type="match status" value="1"/>
</dbReference>
<reference evidence="5" key="1">
    <citation type="journal article" date="2021" name="Proc. Natl. Acad. Sci. U.S.A.">
        <title>Global biogeography of chemosynthetic symbionts reveals both localized and globally distributed symbiont groups. .</title>
        <authorList>
            <person name="Osvatic J.T."/>
            <person name="Wilkins L.G.E."/>
            <person name="Leibrecht L."/>
            <person name="Leray M."/>
            <person name="Zauner S."/>
            <person name="Polzin J."/>
            <person name="Camacho Y."/>
            <person name="Gros O."/>
            <person name="van Gils J.A."/>
            <person name="Eisen J.A."/>
            <person name="Petersen J.M."/>
            <person name="Yuen B."/>
        </authorList>
    </citation>
    <scope>NUCLEOTIDE SEQUENCE</scope>
    <source>
        <strain evidence="5">MAGclacostrist064TRANS</strain>
    </source>
</reference>
<accession>A0A9E4KC61</accession>
<evidence type="ECO:0000256" key="2">
    <source>
        <dbReference type="ARBA" id="ARBA00023136"/>
    </source>
</evidence>
<evidence type="ECO:0000259" key="4">
    <source>
        <dbReference type="PROSITE" id="PS51779"/>
    </source>
</evidence>
<dbReference type="PROSITE" id="PS51779">
    <property type="entry name" value="POTRA"/>
    <property type="match status" value="1"/>
</dbReference>
<sequence length="91" mass="10131">MPFFLRIFITLLLSAGALFPQLAAAFVVQDIRVEGLQRISAGTVFNYLPVKTGDEVNAGNTAKIIRALHKTGFFQEIRLEREGDVLIVFVH</sequence>
<comment type="caution">
    <text evidence="5">The sequence shown here is derived from an EMBL/GenBank/DDBJ whole genome shotgun (WGS) entry which is preliminary data.</text>
</comment>
<keyword evidence="3" id="KW-0732">Signal</keyword>
<dbReference type="InterPro" id="IPR010827">
    <property type="entry name" value="BamA/TamA_POTRA"/>
</dbReference>